<keyword evidence="1" id="KW-0812">Transmembrane</keyword>
<dbReference type="GO" id="GO:0072686">
    <property type="term" value="C:mitotic spindle"/>
    <property type="evidence" value="ECO:0007669"/>
    <property type="project" value="Ensembl"/>
</dbReference>
<dbReference type="GeneTree" id="ENSGT00390000004910"/>
<dbReference type="OrthoDB" id="8952491at2759"/>
<dbReference type="GO" id="GO:0042101">
    <property type="term" value="C:T cell receptor complex"/>
    <property type="evidence" value="ECO:0007669"/>
    <property type="project" value="Ensembl"/>
</dbReference>
<dbReference type="GO" id="GO:0051051">
    <property type="term" value="P:negative regulation of transport"/>
    <property type="evidence" value="ECO:0007669"/>
    <property type="project" value="Ensembl"/>
</dbReference>
<organism evidence="2 3">
    <name type="scientific">Ailuropoda melanoleuca</name>
    <name type="common">Giant panda</name>
    <dbReference type="NCBI Taxonomy" id="9646"/>
    <lineage>
        <taxon>Eukaryota</taxon>
        <taxon>Metazoa</taxon>
        <taxon>Chordata</taxon>
        <taxon>Craniata</taxon>
        <taxon>Vertebrata</taxon>
        <taxon>Euteleostomi</taxon>
        <taxon>Mammalia</taxon>
        <taxon>Eutheria</taxon>
        <taxon>Laurasiatheria</taxon>
        <taxon>Carnivora</taxon>
        <taxon>Caniformia</taxon>
        <taxon>Ursidae</taxon>
        <taxon>Ailuropoda</taxon>
    </lineage>
</organism>
<feature type="transmembrane region" description="Helical" evidence="1">
    <location>
        <begin position="12"/>
        <end position="34"/>
    </location>
</feature>
<evidence type="ECO:0000313" key="3">
    <source>
        <dbReference type="Proteomes" id="UP000008912"/>
    </source>
</evidence>
<name>A0A7N5JM03_AILME</name>
<reference evidence="2 3" key="1">
    <citation type="journal article" date="2010" name="Nature">
        <title>The sequence and de novo assembly of the giant panda genome.</title>
        <authorList>
            <person name="Li R."/>
            <person name="Fan W."/>
            <person name="Tian G."/>
            <person name="Zhu H."/>
            <person name="He L."/>
            <person name="Cai J."/>
            <person name="Huang Q."/>
            <person name="Cai Q."/>
            <person name="Li B."/>
            <person name="Bai Y."/>
            <person name="Zhang Z."/>
            <person name="Zhang Y."/>
            <person name="Wang W."/>
            <person name="Li J."/>
            <person name="Wei F."/>
            <person name="Li H."/>
            <person name="Jian M."/>
            <person name="Li J."/>
            <person name="Zhang Z."/>
            <person name="Nielsen R."/>
            <person name="Li D."/>
            <person name="Gu W."/>
            <person name="Yang Z."/>
            <person name="Xuan Z."/>
            <person name="Ryder O.A."/>
            <person name="Leung F.C."/>
            <person name="Zhou Y."/>
            <person name="Cao J."/>
            <person name="Sun X."/>
            <person name="Fu Y."/>
            <person name="Fang X."/>
            <person name="Guo X."/>
            <person name="Wang B."/>
            <person name="Hou R."/>
            <person name="Shen F."/>
            <person name="Mu B."/>
            <person name="Ni P."/>
            <person name="Lin R."/>
            <person name="Qian W."/>
            <person name="Wang G."/>
            <person name="Yu C."/>
            <person name="Nie W."/>
            <person name="Wang J."/>
            <person name="Wu Z."/>
            <person name="Liang H."/>
            <person name="Min J."/>
            <person name="Wu Q."/>
            <person name="Cheng S."/>
            <person name="Ruan J."/>
            <person name="Wang M."/>
            <person name="Shi Z."/>
            <person name="Wen M."/>
            <person name="Liu B."/>
            <person name="Ren X."/>
            <person name="Zheng H."/>
            <person name="Dong D."/>
            <person name="Cook K."/>
            <person name="Shan G."/>
            <person name="Zhang H."/>
            <person name="Kosiol C."/>
            <person name="Xie X."/>
            <person name="Lu Z."/>
            <person name="Zheng H."/>
            <person name="Li Y."/>
            <person name="Steiner C.C."/>
            <person name="Lam T.T."/>
            <person name="Lin S."/>
            <person name="Zhang Q."/>
            <person name="Li G."/>
            <person name="Tian J."/>
            <person name="Gong T."/>
            <person name="Liu H."/>
            <person name="Zhang D."/>
            <person name="Fang L."/>
            <person name="Ye C."/>
            <person name="Zhang J."/>
            <person name="Hu W."/>
            <person name="Xu A."/>
            <person name="Ren Y."/>
            <person name="Zhang G."/>
            <person name="Bruford M.W."/>
            <person name="Li Q."/>
            <person name="Ma L."/>
            <person name="Guo Y."/>
            <person name="An N."/>
            <person name="Hu Y."/>
            <person name="Zheng Y."/>
            <person name="Shi Y."/>
            <person name="Li Z."/>
            <person name="Liu Q."/>
            <person name="Chen Y."/>
            <person name="Zhao J."/>
            <person name="Qu N."/>
            <person name="Zhao S."/>
            <person name="Tian F."/>
            <person name="Wang X."/>
            <person name="Wang H."/>
            <person name="Xu L."/>
            <person name="Liu X."/>
            <person name="Vinar T."/>
            <person name="Wang Y."/>
            <person name="Lam T.W."/>
            <person name="Yiu S.M."/>
            <person name="Liu S."/>
            <person name="Zhang H."/>
            <person name="Li D."/>
            <person name="Huang Y."/>
            <person name="Wang X."/>
            <person name="Yang G."/>
            <person name="Jiang Z."/>
            <person name="Wang J."/>
            <person name="Qin N."/>
            <person name="Li L."/>
            <person name="Li J."/>
            <person name="Bolund L."/>
            <person name="Kristiansen K."/>
            <person name="Wong G.K."/>
            <person name="Olson M."/>
            <person name="Zhang X."/>
            <person name="Li S."/>
            <person name="Yang H."/>
            <person name="Wang J."/>
            <person name="Wang J."/>
        </authorList>
    </citation>
    <scope>NUCLEOTIDE SEQUENCE [LARGE SCALE GENOMIC DNA]</scope>
</reference>
<evidence type="ECO:0000313" key="2">
    <source>
        <dbReference type="Ensembl" id="ENSAMEP00000027358.1"/>
    </source>
</evidence>
<dbReference type="GO" id="GO:0001920">
    <property type="term" value="P:negative regulation of receptor recycling"/>
    <property type="evidence" value="ECO:0007669"/>
    <property type="project" value="Ensembl"/>
</dbReference>
<dbReference type="Ensembl" id="ENSAMET00000038183.1">
    <property type="protein sequence ID" value="ENSAMEP00000027358.1"/>
    <property type="gene ID" value="ENSAMEG00000023581.1"/>
</dbReference>
<keyword evidence="1" id="KW-1133">Transmembrane helix</keyword>
<dbReference type="AlphaFoldDB" id="A0A7N5JM03"/>
<dbReference type="Pfam" id="PF15330">
    <property type="entry name" value="SIT"/>
    <property type="match status" value="1"/>
</dbReference>
<reference evidence="2" key="2">
    <citation type="submission" date="2025-08" db="UniProtKB">
        <authorList>
            <consortium name="Ensembl"/>
        </authorList>
    </citation>
    <scope>IDENTIFICATION</scope>
</reference>
<dbReference type="Proteomes" id="UP000008912">
    <property type="component" value="Unassembled WGS sequence"/>
</dbReference>
<reference evidence="2" key="3">
    <citation type="submission" date="2025-09" db="UniProtKB">
        <authorList>
            <consortium name="Ensembl"/>
        </authorList>
    </citation>
    <scope>IDENTIFICATION</scope>
</reference>
<gene>
    <name evidence="2" type="primary">TRAT1</name>
</gene>
<dbReference type="GO" id="GO:0034451">
    <property type="term" value="C:centriolar satellite"/>
    <property type="evidence" value="ECO:0007669"/>
    <property type="project" value="Ensembl"/>
</dbReference>
<dbReference type="PANTHER" id="PTHR15951">
    <property type="entry name" value="T-CELL RECEPTOR-ASSOCIATED TRANSMEMBRANE ADAPTER 1"/>
    <property type="match status" value="1"/>
</dbReference>
<accession>A0A7N5JM03</accession>
<proteinExistence type="predicted"/>
<keyword evidence="1" id="KW-0472">Membrane</keyword>
<dbReference type="InterPro" id="IPR020399">
    <property type="entry name" value="T-cell_rcpt-assoc_TM_adapter-1"/>
</dbReference>
<dbReference type="KEGG" id="aml:100467951"/>
<evidence type="ECO:0000256" key="1">
    <source>
        <dbReference type="SAM" id="Phobius"/>
    </source>
</evidence>
<dbReference type="PANTHER" id="PTHR15951:SF2">
    <property type="entry name" value="T-CELL RECEPTOR-ASSOCIATED TRANSMEMBRANE ADAPTER 1"/>
    <property type="match status" value="1"/>
</dbReference>
<dbReference type="InParanoid" id="A0A7N5JM03"/>
<dbReference type="GO" id="GO:0050850">
    <property type="term" value="P:positive regulation of calcium-mediated signaling"/>
    <property type="evidence" value="ECO:0007669"/>
    <property type="project" value="Ensembl"/>
</dbReference>
<keyword evidence="3" id="KW-1185">Reference proteome</keyword>
<protein>
    <submittedName>
        <fullName evidence="2">T cell receptor associated transmembrane adaptor 1</fullName>
    </submittedName>
</protein>
<sequence length="187" mass="21726">MSGNSECQFYVWIIVAFLGLALVVSLIFNISHYVEKQRQDNMYRYSEDYIPRDDEYYTEDTPIYGNLDDIVPEPVDENCYEQMKARPERCTNKLQEATLPAQATEEPQMFYASLDHNCEGKHRKPKKENTYLLDKDEDEQLRAVDASLSNTTSVDNFPLGSQEIEENVHDDPIRLFGLIRAKKESIN</sequence>
<dbReference type="GO" id="GO:0050862">
    <property type="term" value="P:positive regulation of T cell receptor signaling pathway"/>
    <property type="evidence" value="ECO:0007669"/>
    <property type="project" value="Ensembl"/>
</dbReference>